<organism evidence="12 13">
    <name type="scientific">Postia placenta MAD-698-R-SB12</name>
    <dbReference type="NCBI Taxonomy" id="670580"/>
    <lineage>
        <taxon>Eukaryota</taxon>
        <taxon>Fungi</taxon>
        <taxon>Dikarya</taxon>
        <taxon>Basidiomycota</taxon>
        <taxon>Agaricomycotina</taxon>
        <taxon>Agaricomycetes</taxon>
        <taxon>Polyporales</taxon>
        <taxon>Adustoporiaceae</taxon>
        <taxon>Rhodonia</taxon>
    </lineage>
</organism>
<evidence type="ECO:0000256" key="5">
    <source>
        <dbReference type="ARBA" id="ARBA00022781"/>
    </source>
</evidence>
<dbReference type="GeneID" id="36322224"/>
<evidence type="ECO:0000256" key="11">
    <source>
        <dbReference type="RuleBase" id="RU367005"/>
    </source>
</evidence>
<keyword evidence="7 11" id="KW-0406">Ion transport</keyword>
<keyword evidence="5 11" id="KW-0375">Hydrogen ion transport</keyword>
<evidence type="ECO:0000313" key="12">
    <source>
        <dbReference type="EMBL" id="OSX66982.1"/>
    </source>
</evidence>
<keyword evidence="9" id="KW-0472">Membrane</keyword>
<evidence type="ECO:0000256" key="9">
    <source>
        <dbReference type="ARBA" id="ARBA00023136"/>
    </source>
</evidence>
<evidence type="ECO:0000256" key="6">
    <source>
        <dbReference type="ARBA" id="ARBA00022792"/>
    </source>
</evidence>
<evidence type="ECO:0000256" key="10">
    <source>
        <dbReference type="ARBA" id="ARBA00023310"/>
    </source>
</evidence>
<keyword evidence="3 11" id="KW-0813">Transport</keyword>
<proteinExistence type="inferred from homology"/>
<comment type="subunit">
    <text evidence="11">F-type ATPases have 2 components, CF(1) - the catalytic core - and CF(0) - the membrane proton channel. CF(1) and CF(0) have multiple subunits.</text>
</comment>
<evidence type="ECO:0000256" key="3">
    <source>
        <dbReference type="ARBA" id="ARBA00022448"/>
    </source>
</evidence>
<accession>A0A1X6NEN7</accession>
<dbReference type="Proteomes" id="UP000194127">
    <property type="component" value="Unassembled WGS sequence"/>
</dbReference>
<dbReference type="GO" id="GO:0005743">
    <property type="term" value="C:mitochondrial inner membrane"/>
    <property type="evidence" value="ECO:0007669"/>
    <property type="project" value="UniProtKB-SubCell"/>
</dbReference>
<dbReference type="GO" id="GO:0015986">
    <property type="term" value="P:proton motive force-driven ATP synthesis"/>
    <property type="evidence" value="ECO:0007669"/>
    <property type="project" value="InterPro"/>
</dbReference>
<comment type="similarity">
    <text evidence="2 11">Belongs to the ATPase e subunit family.</text>
</comment>
<gene>
    <name evidence="12" type="ORF">POSPLADRAFT_1037812</name>
</gene>
<keyword evidence="13" id="KW-1185">Reference proteome</keyword>
<dbReference type="Pfam" id="PF05680">
    <property type="entry name" value="ATP-synt_E"/>
    <property type="match status" value="1"/>
</dbReference>
<name>A0A1X6NEN7_9APHY</name>
<evidence type="ECO:0000256" key="8">
    <source>
        <dbReference type="ARBA" id="ARBA00023128"/>
    </source>
</evidence>
<sequence>MASSTVNVVRYTALLTGVFYGIAHRRTLQKAHDEEKLHHTIHEREHLIAQAKEAWKKRQESSKDGVVTDPEDPRFDLEKLFAKWESES</sequence>
<dbReference type="EMBL" id="KZ110591">
    <property type="protein sequence ID" value="OSX66982.1"/>
    <property type="molecule type" value="Genomic_DNA"/>
</dbReference>
<comment type="subcellular location">
    <subcellularLocation>
        <location evidence="1 11">Mitochondrion inner membrane</location>
    </subcellularLocation>
</comment>
<dbReference type="OrthoDB" id="2125027at2759"/>
<keyword evidence="6 11" id="KW-0999">Mitochondrion inner membrane</keyword>
<evidence type="ECO:0000256" key="4">
    <source>
        <dbReference type="ARBA" id="ARBA00022547"/>
    </source>
</evidence>
<keyword evidence="10 11" id="KW-0066">ATP synthesis</keyword>
<dbReference type="GO" id="GO:0045259">
    <property type="term" value="C:proton-transporting ATP synthase complex"/>
    <property type="evidence" value="ECO:0007669"/>
    <property type="project" value="UniProtKB-UniRule"/>
</dbReference>
<evidence type="ECO:0000256" key="1">
    <source>
        <dbReference type="ARBA" id="ARBA00004273"/>
    </source>
</evidence>
<dbReference type="GO" id="GO:0015078">
    <property type="term" value="F:proton transmembrane transporter activity"/>
    <property type="evidence" value="ECO:0007669"/>
    <property type="project" value="InterPro"/>
</dbReference>
<dbReference type="STRING" id="670580.A0A1X6NEN7"/>
<dbReference type="RefSeq" id="XP_024343776.1">
    <property type="nucleotide sequence ID" value="XM_024477274.1"/>
</dbReference>
<keyword evidence="4 11" id="KW-0138">CF(0)</keyword>
<dbReference type="InterPro" id="IPR008386">
    <property type="entry name" value="ATP_synth_F0_esu_mt"/>
</dbReference>
<reference evidence="12 13" key="1">
    <citation type="submission" date="2017-04" db="EMBL/GenBank/DDBJ databases">
        <title>Genome Sequence of the Model Brown-Rot Fungus Postia placenta SB12.</title>
        <authorList>
            <consortium name="DOE Joint Genome Institute"/>
            <person name="Gaskell J."/>
            <person name="Kersten P."/>
            <person name="Larrondo L.F."/>
            <person name="Canessa P."/>
            <person name="Martinez D."/>
            <person name="Hibbett D."/>
            <person name="Schmoll M."/>
            <person name="Kubicek C.P."/>
            <person name="Martinez A.T."/>
            <person name="Yadav J."/>
            <person name="Master E."/>
            <person name="Magnuson J.K."/>
            <person name="James T."/>
            <person name="Yaver D."/>
            <person name="Berka R."/>
            <person name="Labutti K."/>
            <person name="Lipzen A."/>
            <person name="Aerts A."/>
            <person name="Barry K."/>
            <person name="Henrissat B."/>
            <person name="Blanchette R."/>
            <person name="Grigoriev I."/>
            <person name="Cullen D."/>
        </authorList>
    </citation>
    <scope>NUCLEOTIDE SEQUENCE [LARGE SCALE GENOMIC DNA]</scope>
    <source>
        <strain evidence="12 13">MAD-698-R-SB12</strain>
    </source>
</reference>
<keyword evidence="8 11" id="KW-0496">Mitochondrion</keyword>
<evidence type="ECO:0000256" key="2">
    <source>
        <dbReference type="ARBA" id="ARBA00007333"/>
    </source>
</evidence>
<comment type="function">
    <text evidence="11">Subunit e, of the mitochondrial membrane ATP synthase complex (F(1)F(0) ATP synthase or Complex V) that produces ATP from ADP in the presence of a proton gradient across the membrane which is generated by electron transport complexes of the respiratory chain. ATP synthase complex consist of a soluble F(1) head domain - the catalytic core - and a membrane F(1) domain - the membrane proton channel. These two domains are linked by a central stalk rotating inside the F(1) region and a stationary peripheral stalk. During catalysis, ATP synthesis in the catalytic domain of F(1) is coupled via a rotary mechanism of the central stalk subunits to proton translocation. In vivo, can only synthesize ATP although its ATP hydrolase activity can be activated artificially in vitro. Part of the complex F(0) domain.</text>
</comment>
<protein>
    <recommendedName>
        <fullName evidence="11">ATP synthase F(0) complex subunit e, mitochondrial</fullName>
    </recommendedName>
</protein>
<evidence type="ECO:0000313" key="13">
    <source>
        <dbReference type="Proteomes" id="UP000194127"/>
    </source>
</evidence>
<evidence type="ECO:0000256" key="7">
    <source>
        <dbReference type="ARBA" id="ARBA00023065"/>
    </source>
</evidence>
<dbReference type="AlphaFoldDB" id="A0A1X6NEN7"/>